<organism evidence="3 4">
    <name type="scientific">Penicillium nalgiovense</name>
    <dbReference type="NCBI Taxonomy" id="60175"/>
    <lineage>
        <taxon>Eukaryota</taxon>
        <taxon>Fungi</taxon>
        <taxon>Dikarya</taxon>
        <taxon>Ascomycota</taxon>
        <taxon>Pezizomycotina</taxon>
        <taxon>Eurotiomycetes</taxon>
        <taxon>Eurotiomycetidae</taxon>
        <taxon>Eurotiales</taxon>
        <taxon>Aspergillaceae</taxon>
        <taxon>Penicillium</taxon>
    </lineage>
</organism>
<evidence type="ECO:0000313" key="4">
    <source>
        <dbReference type="Proteomes" id="UP000191691"/>
    </source>
</evidence>
<evidence type="ECO:0000313" key="3">
    <source>
        <dbReference type="EMBL" id="OQE75581.1"/>
    </source>
</evidence>
<keyword evidence="2" id="KW-0732">Signal</keyword>
<dbReference type="Proteomes" id="UP000191691">
    <property type="component" value="Unassembled WGS sequence"/>
</dbReference>
<evidence type="ECO:0000256" key="1">
    <source>
        <dbReference type="SAM" id="MobiDB-lite"/>
    </source>
</evidence>
<accession>A0A1V6XKF7</accession>
<dbReference type="AlphaFoldDB" id="A0A1V6XKF7"/>
<feature type="region of interest" description="Disordered" evidence="1">
    <location>
        <begin position="38"/>
        <end position="63"/>
    </location>
</feature>
<feature type="chain" id="PRO_5011986036" description="Secreted protein" evidence="2">
    <location>
        <begin position="16"/>
        <end position="120"/>
    </location>
</feature>
<comment type="caution">
    <text evidence="3">The sequence shown here is derived from an EMBL/GenBank/DDBJ whole genome shotgun (WGS) entry which is preliminary data.</text>
</comment>
<protein>
    <recommendedName>
        <fullName evidence="5">Secreted protein</fullName>
    </recommendedName>
</protein>
<name>A0A1V6XKF7_PENNA</name>
<feature type="non-terminal residue" evidence="3">
    <location>
        <position position="120"/>
    </location>
</feature>
<dbReference type="EMBL" id="MOOB01000073">
    <property type="protein sequence ID" value="OQE75581.1"/>
    <property type="molecule type" value="Genomic_DNA"/>
</dbReference>
<sequence length="120" mass="13649">MAVWAFFFIVHQVPTARLPPTVSMSRLRLARKNPSKLYRAPGPYRTTSTDCHSEWQGSETSNSSRWTLRGDLKQFLVTTHCTSPNSTTGHSEWQGSETSNSSRWTLRVGSFLVLHIVLRQ</sequence>
<evidence type="ECO:0008006" key="5">
    <source>
        <dbReference type="Google" id="ProtNLM"/>
    </source>
</evidence>
<keyword evidence="4" id="KW-1185">Reference proteome</keyword>
<evidence type="ECO:0000256" key="2">
    <source>
        <dbReference type="SAM" id="SignalP"/>
    </source>
</evidence>
<feature type="compositionally biased region" description="Polar residues" evidence="1">
    <location>
        <begin position="45"/>
        <end position="63"/>
    </location>
</feature>
<gene>
    <name evidence="3" type="ORF">PENNAL_c0073G07172</name>
</gene>
<proteinExistence type="predicted"/>
<feature type="signal peptide" evidence="2">
    <location>
        <begin position="1"/>
        <end position="15"/>
    </location>
</feature>
<reference evidence="4" key="1">
    <citation type="journal article" date="2017" name="Nat. Microbiol.">
        <title>Global analysis of biosynthetic gene clusters reveals vast potential of secondary metabolite production in Penicillium species.</title>
        <authorList>
            <person name="Nielsen J.C."/>
            <person name="Grijseels S."/>
            <person name="Prigent S."/>
            <person name="Ji B."/>
            <person name="Dainat J."/>
            <person name="Nielsen K.F."/>
            <person name="Frisvad J.C."/>
            <person name="Workman M."/>
            <person name="Nielsen J."/>
        </authorList>
    </citation>
    <scope>NUCLEOTIDE SEQUENCE [LARGE SCALE GENOMIC DNA]</scope>
    <source>
        <strain evidence="4">IBT 13039</strain>
    </source>
</reference>